<feature type="transmembrane region" description="Helical" evidence="1">
    <location>
        <begin position="140"/>
        <end position="156"/>
    </location>
</feature>
<evidence type="ECO:0000256" key="1">
    <source>
        <dbReference type="SAM" id="Phobius"/>
    </source>
</evidence>
<keyword evidence="2" id="KW-0732">Signal</keyword>
<feature type="chain" id="PRO_5016328363" evidence="2">
    <location>
        <begin position="25"/>
        <end position="164"/>
    </location>
</feature>
<sequence>MYTRLSKSMMVLAFALYASLVAFNNLTDYNSNFSITAHVLLMDKTFPDNQGLWRAIESPFLHHAAYALIIVTEILIAGLCWLGGLRLCQNIKNPSSFNQAKSLAILGLSLGFCLWFVGFMTIGGEWFLMWQSEVANGQQAAFRLVIIAAITLIYLTQKDEDNHR</sequence>
<evidence type="ECO:0000313" key="3">
    <source>
        <dbReference type="EMBL" id="SDU15064.1"/>
    </source>
</evidence>
<feature type="transmembrane region" description="Helical" evidence="1">
    <location>
        <begin position="60"/>
        <end position="82"/>
    </location>
</feature>
<organism evidence="3 4">
    <name type="scientific">Nitrosomonas ureae</name>
    <dbReference type="NCBI Taxonomy" id="44577"/>
    <lineage>
        <taxon>Bacteria</taxon>
        <taxon>Pseudomonadati</taxon>
        <taxon>Pseudomonadota</taxon>
        <taxon>Betaproteobacteria</taxon>
        <taxon>Nitrosomonadales</taxon>
        <taxon>Nitrosomonadaceae</taxon>
        <taxon>Nitrosomonas</taxon>
    </lineage>
</organism>
<dbReference type="RefSeq" id="WP_062557939.1">
    <property type="nucleotide sequence ID" value="NZ_CP013341.1"/>
</dbReference>
<dbReference type="EMBL" id="FNLN01000028">
    <property type="protein sequence ID" value="SDU15064.1"/>
    <property type="molecule type" value="Genomic_DNA"/>
</dbReference>
<keyword evidence="1" id="KW-0812">Transmembrane</keyword>
<dbReference type="Pfam" id="PF09933">
    <property type="entry name" value="DUF2165"/>
    <property type="match status" value="1"/>
</dbReference>
<evidence type="ECO:0000256" key="2">
    <source>
        <dbReference type="SAM" id="SignalP"/>
    </source>
</evidence>
<dbReference type="Proteomes" id="UP000182882">
    <property type="component" value="Unassembled WGS sequence"/>
</dbReference>
<dbReference type="KEGG" id="nur:ATY38_02745"/>
<dbReference type="AlphaFoldDB" id="A0A1H2G658"/>
<feature type="signal peptide" evidence="2">
    <location>
        <begin position="1"/>
        <end position="24"/>
    </location>
</feature>
<accession>A0A1H2G658</accession>
<dbReference type="InterPro" id="IPR018681">
    <property type="entry name" value="DUF2165_transmembrane"/>
</dbReference>
<keyword evidence="1" id="KW-0472">Membrane</keyword>
<keyword evidence="4" id="KW-1185">Reference proteome</keyword>
<evidence type="ECO:0000313" key="4">
    <source>
        <dbReference type="Proteomes" id="UP000182882"/>
    </source>
</evidence>
<feature type="transmembrane region" description="Helical" evidence="1">
    <location>
        <begin position="103"/>
        <end position="128"/>
    </location>
</feature>
<protein>
    <submittedName>
        <fullName evidence="3">Predicted small integral membrane protein</fullName>
    </submittedName>
</protein>
<gene>
    <name evidence="3" type="ORF">SAMN05216406_12828</name>
</gene>
<proteinExistence type="predicted"/>
<keyword evidence="1" id="KW-1133">Transmembrane helix</keyword>
<reference evidence="4" key="1">
    <citation type="submission" date="2016-10" db="EMBL/GenBank/DDBJ databases">
        <authorList>
            <person name="Varghese N."/>
            <person name="Submissions S."/>
        </authorList>
    </citation>
    <scope>NUCLEOTIDE SEQUENCE [LARGE SCALE GENOMIC DNA]</scope>
    <source>
        <strain evidence="4">Nm10</strain>
    </source>
</reference>
<name>A0A1H2G658_9PROT</name>